<reference evidence="4 5" key="1">
    <citation type="submission" date="2019-04" db="EMBL/GenBank/DDBJ databases">
        <title>An improved genome assembly and genetic linkage map for asparagus bean, Vigna unguiculata ssp. sesquipedialis.</title>
        <authorList>
            <person name="Xia Q."/>
            <person name="Zhang R."/>
            <person name="Dong Y."/>
        </authorList>
    </citation>
    <scope>NUCLEOTIDE SEQUENCE [LARGE SCALE GENOMIC DNA]</scope>
    <source>
        <tissue evidence="4">Leaf</tissue>
    </source>
</reference>
<dbReference type="GO" id="GO:0004497">
    <property type="term" value="F:monooxygenase activity"/>
    <property type="evidence" value="ECO:0007669"/>
    <property type="project" value="TreeGrafter"/>
</dbReference>
<dbReference type="GO" id="GO:0016132">
    <property type="term" value="P:brassinosteroid biosynthetic process"/>
    <property type="evidence" value="ECO:0007669"/>
    <property type="project" value="TreeGrafter"/>
</dbReference>
<evidence type="ECO:0000256" key="3">
    <source>
        <dbReference type="ARBA" id="ARBA00023004"/>
    </source>
</evidence>
<sequence>MSLEPSREKQEKFRSNFQIISSSFASLPFKIPGTTFHRGIKFTLKVIRHMIMSLEPSREKQEKFRSNFQIISSSFASLPFKIPGTTFHRGIKVCDV</sequence>
<proteinExistence type="inferred from homology"/>
<comment type="similarity">
    <text evidence="1">Belongs to the cytochrome P450 family.</text>
</comment>
<dbReference type="AlphaFoldDB" id="A0A4D6LZV7"/>
<gene>
    <name evidence="4" type="ORF">DEO72_LG5g2199</name>
</gene>
<evidence type="ECO:0000313" key="4">
    <source>
        <dbReference type="EMBL" id="QCD94120.1"/>
    </source>
</evidence>
<dbReference type="GO" id="GO:0016125">
    <property type="term" value="P:sterol metabolic process"/>
    <property type="evidence" value="ECO:0007669"/>
    <property type="project" value="TreeGrafter"/>
</dbReference>
<dbReference type="EMBL" id="CP039349">
    <property type="protein sequence ID" value="QCD94120.1"/>
    <property type="molecule type" value="Genomic_DNA"/>
</dbReference>
<protein>
    <submittedName>
        <fullName evidence="4">Uncharacterized protein</fullName>
    </submittedName>
</protein>
<keyword evidence="2" id="KW-0479">Metal-binding</keyword>
<dbReference type="PANTHER" id="PTHR24286">
    <property type="entry name" value="CYTOCHROME P450 26"/>
    <property type="match status" value="1"/>
</dbReference>
<dbReference type="GO" id="GO:0010268">
    <property type="term" value="P:brassinosteroid homeostasis"/>
    <property type="evidence" value="ECO:0007669"/>
    <property type="project" value="TreeGrafter"/>
</dbReference>
<dbReference type="GO" id="GO:0046872">
    <property type="term" value="F:metal ion binding"/>
    <property type="evidence" value="ECO:0007669"/>
    <property type="project" value="UniProtKB-KW"/>
</dbReference>
<keyword evidence="5" id="KW-1185">Reference proteome</keyword>
<keyword evidence="3" id="KW-0408">Iron</keyword>
<evidence type="ECO:0000313" key="5">
    <source>
        <dbReference type="Proteomes" id="UP000501690"/>
    </source>
</evidence>
<dbReference type="Proteomes" id="UP000501690">
    <property type="component" value="Linkage Group LG5"/>
</dbReference>
<evidence type="ECO:0000256" key="2">
    <source>
        <dbReference type="ARBA" id="ARBA00022723"/>
    </source>
</evidence>
<organism evidence="4 5">
    <name type="scientific">Vigna unguiculata</name>
    <name type="common">Cowpea</name>
    <dbReference type="NCBI Taxonomy" id="3917"/>
    <lineage>
        <taxon>Eukaryota</taxon>
        <taxon>Viridiplantae</taxon>
        <taxon>Streptophyta</taxon>
        <taxon>Embryophyta</taxon>
        <taxon>Tracheophyta</taxon>
        <taxon>Spermatophyta</taxon>
        <taxon>Magnoliopsida</taxon>
        <taxon>eudicotyledons</taxon>
        <taxon>Gunneridae</taxon>
        <taxon>Pentapetalae</taxon>
        <taxon>rosids</taxon>
        <taxon>fabids</taxon>
        <taxon>Fabales</taxon>
        <taxon>Fabaceae</taxon>
        <taxon>Papilionoideae</taxon>
        <taxon>50 kb inversion clade</taxon>
        <taxon>NPAAA clade</taxon>
        <taxon>indigoferoid/millettioid clade</taxon>
        <taxon>Phaseoleae</taxon>
        <taxon>Vigna</taxon>
    </lineage>
</organism>
<evidence type="ECO:0000256" key="1">
    <source>
        <dbReference type="ARBA" id="ARBA00010617"/>
    </source>
</evidence>
<name>A0A4D6LZV7_VIGUN</name>
<dbReference type="PANTHER" id="PTHR24286:SF28">
    <property type="entry name" value="ABSCISIC ACID 8'-HYDROXYLASE 3-LIKE"/>
    <property type="match status" value="1"/>
</dbReference>
<accession>A0A4D6LZV7</accession>